<evidence type="ECO:0000313" key="8">
    <source>
        <dbReference type="Proteomes" id="UP000019140"/>
    </source>
</evidence>
<dbReference type="SUPFAM" id="SSF46458">
    <property type="entry name" value="Globin-like"/>
    <property type="match status" value="1"/>
</dbReference>
<evidence type="ECO:0000313" key="7">
    <source>
        <dbReference type="EMBL" id="ETX08888.1"/>
    </source>
</evidence>
<comment type="similarity">
    <text evidence="6">Belongs to the truncated hemoglobin family. Group II subfamily.</text>
</comment>
<keyword evidence="3" id="KW-0349">Heme</keyword>
<dbReference type="GO" id="GO:0020037">
    <property type="term" value="F:heme binding"/>
    <property type="evidence" value="ECO:0007669"/>
    <property type="project" value="InterPro"/>
</dbReference>
<dbReference type="Proteomes" id="UP000019140">
    <property type="component" value="Unassembled WGS sequence"/>
</dbReference>
<evidence type="ECO:0000256" key="6">
    <source>
        <dbReference type="ARBA" id="ARBA00034496"/>
    </source>
</evidence>
<comment type="cofactor">
    <cofactor evidence="1">
        <name>heme</name>
        <dbReference type="ChEBI" id="CHEBI:30413"/>
    </cofactor>
</comment>
<dbReference type="InterPro" id="IPR001486">
    <property type="entry name" value="Hemoglobin_trunc"/>
</dbReference>
<dbReference type="GO" id="GO:0019825">
    <property type="term" value="F:oxygen binding"/>
    <property type="evidence" value="ECO:0007669"/>
    <property type="project" value="InterPro"/>
</dbReference>
<dbReference type="EMBL" id="AZHX01000115">
    <property type="protein sequence ID" value="ETX08888.1"/>
    <property type="molecule type" value="Genomic_DNA"/>
</dbReference>
<accession>W4MFB0</accession>
<protein>
    <submittedName>
        <fullName evidence="7">Hemin transporter</fullName>
    </submittedName>
</protein>
<evidence type="ECO:0000256" key="3">
    <source>
        <dbReference type="ARBA" id="ARBA00022617"/>
    </source>
</evidence>
<dbReference type="HOGENOM" id="CLU_103526_3_1_7"/>
<dbReference type="PROSITE" id="PS01213">
    <property type="entry name" value="GLOBIN_FAM_2"/>
    <property type="match status" value="1"/>
</dbReference>
<keyword evidence="8" id="KW-1185">Reference proteome</keyword>
<dbReference type="GO" id="GO:0046872">
    <property type="term" value="F:metal ion binding"/>
    <property type="evidence" value="ECO:0007669"/>
    <property type="project" value="UniProtKB-KW"/>
</dbReference>
<dbReference type="AlphaFoldDB" id="W4MFB0"/>
<reference evidence="7 8" key="1">
    <citation type="journal article" date="2014" name="Nature">
        <title>An environmental bacterial taxon with a large and distinct metabolic repertoire.</title>
        <authorList>
            <person name="Wilson M.C."/>
            <person name="Mori T."/>
            <person name="Ruckert C."/>
            <person name="Uria A.R."/>
            <person name="Helf M.J."/>
            <person name="Takada K."/>
            <person name="Gernert C."/>
            <person name="Steffens U.A."/>
            <person name="Heycke N."/>
            <person name="Schmitt S."/>
            <person name="Rinke C."/>
            <person name="Helfrich E.J."/>
            <person name="Brachmann A.O."/>
            <person name="Gurgui C."/>
            <person name="Wakimoto T."/>
            <person name="Kracht M."/>
            <person name="Crusemann M."/>
            <person name="Hentschel U."/>
            <person name="Abe I."/>
            <person name="Matsunaga S."/>
            <person name="Kalinowski J."/>
            <person name="Takeyama H."/>
            <person name="Piel J."/>
        </authorList>
    </citation>
    <scope>NUCLEOTIDE SEQUENCE [LARGE SCALE GENOMIC DNA]</scope>
    <source>
        <strain evidence="8">TSY2</strain>
    </source>
</reference>
<dbReference type="InterPro" id="IPR012292">
    <property type="entry name" value="Globin/Proto"/>
</dbReference>
<keyword evidence="5" id="KW-0408">Iron</keyword>
<dbReference type="GO" id="GO:0005344">
    <property type="term" value="F:oxygen carrier activity"/>
    <property type="evidence" value="ECO:0007669"/>
    <property type="project" value="InterPro"/>
</dbReference>
<evidence type="ECO:0000256" key="4">
    <source>
        <dbReference type="ARBA" id="ARBA00022723"/>
    </source>
</evidence>
<evidence type="ECO:0000256" key="2">
    <source>
        <dbReference type="ARBA" id="ARBA00022448"/>
    </source>
</evidence>
<dbReference type="PANTHER" id="PTHR47366:SF1">
    <property type="entry name" value="TWO-ON-TWO HEMOGLOBIN-3"/>
    <property type="match status" value="1"/>
</dbReference>
<evidence type="ECO:0000256" key="5">
    <source>
        <dbReference type="ARBA" id="ARBA00023004"/>
    </source>
</evidence>
<name>W4MFB0_9BACT</name>
<gene>
    <name evidence="7" type="ORF">ETSY2_02715</name>
</gene>
<sequence length="144" mass="16370">MNDNQSPQPLNLLASLPSETVSPEQIYHLVGEDGLTRLISAFYQQVPQDDILAPMYPEADLAGAERRLRDFLIFRFGGPSHYIEQRGHPRLRMRHALFPIDQSARNRWVSLMEHAIDQAAFPAPVATALRAFFRDVATFLINRA</sequence>
<dbReference type="Pfam" id="PF01152">
    <property type="entry name" value="Bac_globin"/>
    <property type="match status" value="1"/>
</dbReference>
<keyword evidence="2" id="KW-0813">Transport</keyword>
<evidence type="ECO:0000256" key="1">
    <source>
        <dbReference type="ARBA" id="ARBA00001971"/>
    </source>
</evidence>
<dbReference type="InterPro" id="IPR044203">
    <property type="entry name" value="GlbO/GLB3-like"/>
</dbReference>
<dbReference type="PATRIC" id="fig|1429439.4.peg.463"/>
<proteinExistence type="inferred from homology"/>
<organism evidence="7 8">
    <name type="scientific">Candidatus Entotheonella gemina</name>
    <dbReference type="NCBI Taxonomy" id="1429439"/>
    <lineage>
        <taxon>Bacteria</taxon>
        <taxon>Pseudomonadati</taxon>
        <taxon>Nitrospinota/Tectimicrobiota group</taxon>
        <taxon>Candidatus Tectimicrobiota</taxon>
        <taxon>Candidatus Entotheonellia</taxon>
        <taxon>Candidatus Entotheonellales</taxon>
        <taxon>Candidatus Entotheonellaceae</taxon>
        <taxon>Candidatus Entotheonella</taxon>
    </lineage>
</organism>
<dbReference type="PANTHER" id="PTHR47366">
    <property type="entry name" value="TWO-ON-TWO HEMOGLOBIN-3"/>
    <property type="match status" value="1"/>
</dbReference>
<keyword evidence="4" id="KW-0479">Metal-binding</keyword>
<dbReference type="Gene3D" id="1.10.490.10">
    <property type="entry name" value="Globins"/>
    <property type="match status" value="1"/>
</dbReference>
<dbReference type="InterPro" id="IPR019795">
    <property type="entry name" value="Globin_bac-like_CS"/>
</dbReference>
<comment type="caution">
    <text evidence="7">The sequence shown here is derived from an EMBL/GenBank/DDBJ whole genome shotgun (WGS) entry which is preliminary data.</text>
</comment>
<dbReference type="InterPro" id="IPR009050">
    <property type="entry name" value="Globin-like_sf"/>
</dbReference>